<sequence length="82" mass="8714">MKSTVKNALLVFIGSVSTAFAADGVEKGENSLLLFLFLGFGALIIVFQTIPGILLFFSMLKGLFMSAPKETALAAEKPDKTS</sequence>
<keyword evidence="2" id="KW-0732">Signal</keyword>
<evidence type="ECO:0000313" key="3">
    <source>
        <dbReference type="EMBL" id="ABQ27801.1"/>
    </source>
</evidence>
<feature type="signal peptide" evidence="2">
    <location>
        <begin position="1"/>
        <end position="21"/>
    </location>
</feature>
<name>A5G7N3_GEOUR</name>
<dbReference type="AlphaFoldDB" id="A5G7N3"/>
<keyword evidence="4" id="KW-1185">Reference proteome</keyword>
<proteinExistence type="predicted"/>
<dbReference type="HOGENOM" id="CLU_189842_0_0_7"/>
<dbReference type="RefSeq" id="WP_011940455.1">
    <property type="nucleotide sequence ID" value="NC_009483.1"/>
</dbReference>
<dbReference type="KEGG" id="gur:Gura_3648"/>
<evidence type="ECO:0000256" key="1">
    <source>
        <dbReference type="SAM" id="Phobius"/>
    </source>
</evidence>
<protein>
    <submittedName>
        <fullName evidence="3">Uncharacterized protein</fullName>
    </submittedName>
</protein>
<feature type="chain" id="PRO_5002682067" evidence="2">
    <location>
        <begin position="22"/>
        <end position="82"/>
    </location>
</feature>
<reference evidence="3 4" key="1">
    <citation type="submission" date="2007-05" db="EMBL/GenBank/DDBJ databases">
        <title>Complete sequence of Geobacter uraniireducens Rf4.</title>
        <authorList>
            <consortium name="US DOE Joint Genome Institute"/>
            <person name="Copeland A."/>
            <person name="Lucas S."/>
            <person name="Lapidus A."/>
            <person name="Barry K."/>
            <person name="Detter J.C."/>
            <person name="Glavina del Rio T."/>
            <person name="Hammon N."/>
            <person name="Israni S."/>
            <person name="Dalin E."/>
            <person name="Tice H."/>
            <person name="Pitluck S."/>
            <person name="Chertkov O."/>
            <person name="Brettin T."/>
            <person name="Bruce D."/>
            <person name="Han C."/>
            <person name="Schmutz J."/>
            <person name="Larimer F."/>
            <person name="Land M."/>
            <person name="Hauser L."/>
            <person name="Kyrpides N."/>
            <person name="Mikhailova N."/>
            <person name="Shelobolina E."/>
            <person name="Aklujkar M."/>
            <person name="Lovley D."/>
            <person name="Richardson P."/>
        </authorList>
    </citation>
    <scope>NUCLEOTIDE SEQUENCE [LARGE SCALE GENOMIC DNA]</scope>
    <source>
        <strain evidence="3 4">Rf4</strain>
    </source>
</reference>
<keyword evidence="1" id="KW-0812">Transmembrane</keyword>
<feature type="transmembrane region" description="Helical" evidence="1">
    <location>
        <begin position="31"/>
        <end position="57"/>
    </location>
</feature>
<dbReference type="Proteomes" id="UP000006695">
    <property type="component" value="Chromosome"/>
</dbReference>
<dbReference type="OrthoDB" id="5398712at2"/>
<evidence type="ECO:0000313" key="4">
    <source>
        <dbReference type="Proteomes" id="UP000006695"/>
    </source>
</evidence>
<gene>
    <name evidence="3" type="ordered locus">Gura_3648</name>
</gene>
<evidence type="ECO:0000256" key="2">
    <source>
        <dbReference type="SAM" id="SignalP"/>
    </source>
</evidence>
<keyword evidence="1" id="KW-0472">Membrane</keyword>
<dbReference type="EMBL" id="CP000698">
    <property type="protein sequence ID" value="ABQ27801.1"/>
    <property type="molecule type" value="Genomic_DNA"/>
</dbReference>
<organism evidence="3 4">
    <name type="scientific">Geotalea uraniireducens (strain Rf4)</name>
    <name type="common">Geobacter uraniireducens</name>
    <dbReference type="NCBI Taxonomy" id="351605"/>
    <lineage>
        <taxon>Bacteria</taxon>
        <taxon>Pseudomonadati</taxon>
        <taxon>Thermodesulfobacteriota</taxon>
        <taxon>Desulfuromonadia</taxon>
        <taxon>Geobacterales</taxon>
        <taxon>Geobacteraceae</taxon>
        <taxon>Geotalea</taxon>
    </lineage>
</organism>
<keyword evidence="1" id="KW-1133">Transmembrane helix</keyword>
<accession>A5G7N3</accession>